<feature type="domain" description="GGDEF" evidence="3">
    <location>
        <begin position="284"/>
        <end position="416"/>
    </location>
</feature>
<dbReference type="PANTHER" id="PTHR44757">
    <property type="entry name" value="DIGUANYLATE CYCLASE DGCP"/>
    <property type="match status" value="1"/>
</dbReference>
<evidence type="ECO:0000259" key="4">
    <source>
        <dbReference type="PROSITE" id="PS50924"/>
    </source>
</evidence>
<feature type="transmembrane region" description="Helical" evidence="1">
    <location>
        <begin position="83"/>
        <end position="104"/>
    </location>
</feature>
<comment type="caution">
    <text evidence="5">The sequence shown here is derived from an EMBL/GenBank/DDBJ whole genome shotgun (WGS) entry which is preliminary data.</text>
</comment>
<evidence type="ECO:0000313" key="5">
    <source>
        <dbReference type="EMBL" id="MFD1785038.1"/>
    </source>
</evidence>
<feature type="transmembrane region" description="Helical" evidence="1">
    <location>
        <begin position="146"/>
        <end position="165"/>
    </location>
</feature>
<feature type="transmembrane region" description="Helical" evidence="1">
    <location>
        <begin position="47"/>
        <end position="71"/>
    </location>
</feature>
<feature type="transmembrane region" description="Helical" evidence="1">
    <location>
        <begin position="15"/>
        <end position="35"/>
    </location>
</feature>
<dbReference type="InterPro" id="IPR001633">
    <property type="entry name" value="EAL_dom"/>
</dbReference>
<keyword evidence="1" id="KW-0812">Transmembrane</keyword>
<organism evidence="5 6">
    <name type="scientific">Phenylobacterium terrae</name>
    <dbReference type="NCBI Taxonomy" id="2665495"/>
    <lineage>
        <taxon>Bacteria</taxon>
        <taxon>Pseudomonadati</taxon>
        <taxon>Pseudomonadota</taxon>
        <taxon>Alphaproteobacteria</taxon>
        <taxon>Caulobacterales</taxon>
        <taxon>Caulobacteraceae</taxon>
        <taxon>Phenylobacterium</taxon>
    </lineage>
</organism>
<proteinExistence type="predicted"/>
<evidence type="ECO:0000259" key="3">
    <source>
        <dbReference type="PROSITE" id="PS50887"/>
    </source>
</evidence>
<dbReference type="Proteomes" id="UP001597237">
    <property type="component" value="Unassembled WGS sequence"/>
</dbReference>
<dbReference type="Pfam" id="PF00990">
    <property type="entry name" value="GGDEF"/>
    <property type="match status" value="1"/>
</dbReference>
<keyword evidence="1" id="KW-0472">Membrane</keyword>
<accession>A0ABW4N5E7</accession>
<gene>
    <name evidence="5" type="ORF">ACFSC0_16670</name>
</gene>
<dbReference type="InterPro" id="IPR005330">
    <property type="entry name" value="MHYT_dom"/>
</dbReference>
<dbReference type="Gene3D" id="3.20.20.450">
    <property type="entry name" value="EAL domain"/>
    <property type="match status" value="1"/>
</dbReference>
<keyword evidence="1" id="KW-1133">Transmembrane helix</keyword>
<reference evidence="6" key="1">
    <citation type="journal article" date="2019" name="Int. J. Syst. Evol. Microbiol.">
        <title>The Global Catalogue of Microorganisms (GCM) 10K type strain sequencing project: providing services to taxonomists for standard genome sequencing and annotation.</title>
        <authorList>
            <consortium name="The Broad Institute Genomics Platform"/>
            <consortium name="The Broad Institute Genome Sequencing Center for Infectious Disease"/>
            <person name="Wu L."/>
            <person name="Ma J."/>
        </authorList>
    </citation>
    <scope>NUCLEOTIDE SEQUENCE [LARGE SCALE GENOMIC DNA]</scope>
    <source>
        <strain evidence="6">DFY28</strain>
    </source>
</reference>
<feature type="transmembrane region" description="Helical" evidence="1">
    <location>
        <begin position="116"/>
        <end position="134"/>
    </location>
</feature>
<dbReference type="SMART" id="SM00267">
    <property type="entry name" value="GGDEF"/>
    <property type="match status" value="1"/>
</dbReference>
<dbReference type="InterPro" id="IPR029787">
    <property type="entry name" value="Nucleotide_cyclase"/>
</dbReference>
<dbReference type="PROSITE" id="PS50883">
    <property type="entry name" value="EAL"/>
    <property type="match status" value="1"/>
</dbReference>
<feature type="domain" description="MHYT" evidence="4">
    <location>
        <begin position="12"/>
        <end position="200"/>
    </location>
</feature>
<dbReference type="InterPro" id="IPR000160">
    <property type="entry name" value="GGDEF_dom"/>
</dbReference>
<dbReference type="PROSITE" id="PS50924">
    <property type="entry name" value="MHYT"/>
    <property type="match status" value="1"/>
</dbReference>
<dbReference type="Gene3D" id="3.30.70.270">
    <property type="match status" value="1"/>
</dbReference>
<dbReference type="Pfam" id="PF00563">
    <property type="entry name" value="EAL"/>
    <property type="match status" value="1"/>
</dbReference>
<dbReference type="NCBIfam" id="TIGR00254">
    <property type="entry name" value="GGDEF"/>
    <property type="match status" value="1"/>
</dbReference>
<protein>
    <submittedName>
        <fullName evidence="5">Bifunctional diguanylate cyclase/phosphodiesterase</fullName>
    </submittedName>
</protein>
<evidence type="ECO:0000313" key="6">
    <source>
        <dbReference type="Proteomes" id="UP001597237"/>
    </source>
</evidence>
<feature type="transmembrane region" description="Helical" evidence="1">
    <location>
        <begin position="217"/>
        <end position="238"/>
    </location>
</feature>
<dbReference type="CDD" id="cd01948">
    <property type="entry name" value="EAL"/>
    <property type="match status" value="1"/>
</dbReference>
<feature type="transmembrane region" description="Helical" evidence="1">
    <location>
        <begin position="177"/>
        <end position="197"/>
    </location>
</feature>
<evidence type="ECO:0000256" key="1">
    <source>
        <dbReference type="PROSITE-ProRule" id="PRU00244"/>
    </source>
</evidence>
<feature type="domain" description="EAL" evidence="2">
    <location>
        <begin position="425"/>
        <end position="675"/>
    </location>
</feature>
<dbReference type="InterPro" id="IPR035919">
    <property type="entry name" value="EAL_sf"/>
</dbReference>
<evidence type="ECO:0000259" key="2">
    <source>
        <dbReference type="PROSITE" id="PS50883"/>
    </source>
</evidence>
<dbReference type="SUPFAM" id="SSF55073">
    <property type="entry name" value="Nucleotide cyclase"/>
    <property type="match status" value="1"/>
</dbReference>
<dbReference type="EMBL" id="JBHUEY010000006">
    <property type="protein sequence ID" value="MFD1785038.1"/>
    <property type="molecule type" value="Genomic_DNA"/>
</dbReference>
<dbReference type="PANTHER" id="PTHR44757:SF2">
    <property type="entry name" value="BIOFILM ARCHITECTURE MAINTENANCE PROTEIN MBAA"/>
    <property type="match status" value="1"/>
</dbReference>
<dbReference type="RefSeq" id="WP_377281995.1">
    <property type="nucleotide sequence ID" value="NZ_JBHRSI010000005.1"/>
</dbReference>
<sequence length="680" mass="72516">MIDVAICIGREHDPWLVALAVFVCCAGAFAIVQMFGRAQATHGAQRAGWLFLTAVGAGATIWCTHFVAMLAYRAGAPVKLDPVLTIISLIVAIAGTGVGFAVAARWRSLTSRAMGGALVGLAISGMHFTGMAAYRVDGLVEWRAGYVVAAVLCAVVFAGAALAALGHERFGRYRVAAGTGLLVTSIATLHFIAMTALRITPLRLSDTALEAGQGQALALATALVGLVVIAAGAAAAFIDRSTRSDAMQRLHHMAMNDALTGLPNRVGFQEELARQLALAGAGRAQLALIAIDLNRFKEINDVHGHKAGDDVLVALAQRMRGEMARDGTVARLGGDEFVATLRFQERAQLTDLVQRLQAVLEAPLSLNSFEARVGASIGVAIYPDDAADAESLTNNADLAMYRAKSAGSLAPCFYDAPLDEAIRERREMANDLRVAIETGALGLHYQVQTSVTTGEVTGYEALVRWTHPKRGPISPAAFIPLAEENGLILALGEWVLRRACADAVEWDHQSKVAVNVSPVQLSHPELPRLFHQIMLDTGLPPRRLEIELTETAIIANREQSLHVLRQIKALGVGVALDDFGTGYSSLETLRAFPFDKIKLDRLFVSELEHSPQAVAIVRAVLALGKSLAIPVLAEGIETEHQLQVLKREGCDEVQGFLLGYPAALPLAHPQEAPAAEARSA</sequence>
<keyword evidence="6" id="KW-1185">Reference proteome</keyword>
<dbReference type="CDD" id="cd01949">
    <property type="entry name" value="GGDEF"/>
    <property type="match status" value="1"/>
</dbReference>
<dbReference type="InterPro" id="IPR052155">
    <property type="entry name" value="Biofilm_reg_signaling"/>
</dbReference>
<dbReference type="SUPFAM" id="SSF141868">
    <property type="entry name" value="EAL domain-like"/>
    <property type="match status" value="1"/>
</dbReference>
<dbReference type="PROSITE" id="PS50887">
    <property type="entry name" value="GGDEF"/>
    <property type="match status" value="1"/>
</dbReference>
<name>A0ABW4N5E7_9CAUL</name>
<dbReference type="SMART" id="SM00052">
    <property type="entry name" value="EAL"/>
    <property type="match status" value="1"/>
</dbReference>
<dbReference type="Pfam" id="PF03707">
    <property type="entry name" value="MHYT"/>
    <property type="match status" value="2"/>
</dbReference>
<dbReference type="InterPro" id="IPR043128">
    <property type="entry name" value="Rev_trsase/Diguanyl_cyclase"/>
</dbReference>